<organism evidence="7 8">
    <name type="scientific">Moniliophthora roreri (strain MCA 2997)</name>
    <name type="common">Cocoa frosty pod rot fungus</name>
    <name type="synonym">Crinipellis roreri</name>
    <dbReference type="NCBI Taxonomy" id="1381753"/>
    <lineage>
        <taxon>Eukaryota</taxon>
        <taxon>Fungi</taxon>
        <taxon>Dikarya</taxon>
        <taxon>Basidiomycota</taxon>
        <taxon>Agaricomycotina</taxon>
        <taxon>Agaricomycetes</taxon>
        <taxon>Agaricomycetidae</taxon>
        <taxon>Agaricales</taxon>
        <taxon>Marasmiineae</taxon>
        <taxon>Marasmiaceae</taxon>
        <taxon>Moniliophthora</taxon>
    </lineage>
</organism>
<dbReference type="Proteomes" id="UP000017559">
    <property type="component" value="Unassembled WGS sequence"/>
</dbReference>
<evidence type="ECO:0000259" key="6">
    <source>
        <dbReference type="PROSITE" id="PS50865"/>
    </source>
</evidence>
<dbReference type="EMBL" id="AWSO01000525">
    <property type="protein sequence ID" value="ESK89721.1"/>
    <property type="molecule type" value="Genomic_DNA"/>
</dbReference>
<gene>
    <name evidence="7" type="ORF">Moror_16862</name>
</gene>
<evidence type="ECO:0000256" key="3">
    <source>
        <dbReference type="ARBA" id="ARBA00022833"/>
    </source>
</evidence>
<keyword evidence="2 4" id="KW-0863">Zinc-finger</keyword>
<evidence type="ECO:0000256" key="1">
    <source>
        <dbReference type="ARBA" id="ARBA00022723"/>
    </source>
</evidence>
<feature type="region of interest" description="Disordered" evidence="5">
    <location>
        <begin position="1"/>
        <end position="27"/>
    </location>
</feature>
<evidence type="ECO:0000313" key="7">
    <source>
        <dbReference type="EMBL" id="ESK89721.1"/>
    </source>
</evidence>
<sequence length="397" mass="45051">MGDLQDRSNSDSCDSCQRHPQQNHGDTGQVCEQCFPGDKDATKLRSCGACSRVKYCSTDCQKKHWPQHKEACRAVQQAKKVRELLGPRYNEVRRAALADWAQTPQFEKAASFPFSWALGVGTDLDLTATHIILIGVDAQEYLTADNEPEFKFTLRSADCLTEEEVQSRSQSQTIETQPTSEGAIRVYIEDKDTKEIIICTLEAYRAMSNLRINIWPPPTQFRWFEHAKRVLSGTQTDFIESIYNTENDEARAQDSMRWYNEHGEHLGRAGLLALEVRTKPNRAKTHCLVAYVRVDEQKAEDGRLVFRRTIDRAETMKMQKLEQLFHCDVPETEGRRLLDNALAQAPARSARVFMIDEGLPFPKSIIPLAMGINAGDTGTANHPDGWLAWVKEQCDEN</sequence>
<feature type="compositionally biased region" description="Polar residues" evidence="5">
    <location>
        <begin position="10"/>
        <end position="26"/>
    </location>
</feature>
<dbReference type="Pfam" id="PF01753">
    <property type="entry name" value="zf-MYND"/>
    <property type="match status" value="1"/>
</dbReference>
<dbReference type="PROSITE" id="PS50865">
    <property type="entry name" value="ZF_MYND_2"/>
    <property type="match status" value="1"/>
</dbReference>
<reference evidence="7 8" key="1">
    <citation type="journal article" date="2014" name="BMC Genomics">
        <title>Genome and secretome analysis of the hemibiotrophic fungal pathogen, Moniliophthora roreri, which causes frosty pod rot disease of cacao: mechanisms of the biotrophic and necrotrophic phases.</title>
        <authorList>
            <person name="Meinhardt L.W."/>
            <person name="Costa G.G.L."/>
            <person name="Thomazella D.P.T."/>
            <person name="Teixeira P.J.P.L."/>
            <person name="Carazzolle M.F."/>
            <person name="Schuster S.C."/>
            <person name="Carlson J.E."/>
            <person name="Guiltinan M.J."/>
            <person name="Mieczkowski P."/>
            <person name="Farmer A."/>
            <person name="Ramaraj T."/>
            <person name="Crozier J."/>
            <person name="Davis R.E."/>
            <person name="Shao J."/>
            <person name="Melnick R.L."/>
            <person name="Pereira G.A.G."/>
            <person name="Bailey B.A."/>
        </authorList>
    </citation>
    <scope>NUCLEOTIDE SEQUENCE [LARGE SCALE GENOMIC DNA]</scope>
    <source>
        <strain evidence="7 8">MCA 2997</strain>
    </source>
</reference>
<dbReference type="GO" id="GO:0008270">
    <property type="term" value="F:zinc ion binding"/>
    <property type="evidence" value="ECO:0007669"/>
    <property type="project" value="UniProtKB-KW"/>
</dbReference>
<dbReference type="Gene3D" id="6.10.140.2220">
    <property type="match status" value="1"/>
</dbReference>
<keyword evidence="8" id="KW-1185">Reference proteome</keyword>
<keyword evidence="3" id="KW-0862">Zinc</keyword>
<dbReference type="OrthoDB" id="2879978at2759"/>
<dbReference type="HOGENOM" id="CLU_694616_0_0_1"/>
<evidence type="ECO:0000313" key="8">
    <source>
        <dbReference type="Proteomes" id="UP000017559"/>
    </source>
</evidence>
<accession>V2XAA6</accession>
<dbReference type="KEGG" id="mrr:Moror_16862"/>
<keyword evidence="1" id="KW-0479">Metal-binding</keyword>
<evidence type="ECO:0000256" key="4">
    <source>
        <dbReference type="PROSITE-ProRule" id="PRU00134"/>
    </source>
</evidence>
<proteinExistence type="predicted"/>
<name>V2XAA6_MONRO</name>
<dbReference type="AlphaFoldDB" id="V2XAA6"/>
<dbReference type="SUPFAM" id="SSF144232">
    <property type="entry name" value="HIT/MYND zinc finger-like"/>
    <property type="match status" value="1"/>
</dbReference>
<feature type="domain" description="MYND-type" evidence="6">
    <location>
        <begin position="31"/>
        <end position="72"/>
    </location>
</feature>
<dbReference type="InterPro" id="IPR002893">
    <property type="entry name" value="Znf_MYND"/>
</dbReference>
<comment type="caution">
    <text evidence="7">The sequence shown here is derived from an EMBL/GenBank/DDBJ whole genome shotgun (WGS) entry which is preliminary data.</text>
</comment>
<dbReference type="PROSITE" id="PS01360">
    <property type="entry name" value="ZF_MYND_1"/>
    <property type="match status" value="1"/>
</dbReference>
<evidence type="ECO:0000256" key="2">
    <source>
        <dbReference type="ARBA" id="ARBA00022771"/>
    </source>
</evidence>
<protein>
    <submittedName>
        <fullName evidence="7">Set and mynd domain-containing protein 3</fullName>
    </submittedName>
</protein>
<evidence type="ECO:0000256" key="5">
    <source>
        <dbReference type="SAM" id="MobiDB-lite"/>
    </source>
</evidence>